<keyword evidence="1" id="KW-0812">Transmembrane</keyword>
<gene>
    <name evidence="2" type="ORF">TVD_13105</name>
</gene>
<dbReference type="EMBL" id="CP011367">
    <property type="protein sequence ID" value="AKJ96238.1"/>
    <property type="molecule type" value="Genomic_DNA"/>
</dbReference>
<organism evidence="2 3">
    <name type="scientific">Thioalkalivibrio versutus</name>
    <dbReference type="NCBI Taxonomy" id="106634"/>
    <lineage>
        <taxon>Bacteria</taxon>
        <taxon>Pseudomonadati</taxon>
        <taxon>Pseudomonadota</taxon>
        <taxon>Gammaproteobacteria</taxon>
        <taxon>Chromatiales</taxon>
        <taxon>Ectothiorhodospiraceae</taxon>
        <taxon>Thioalkalivibrio</taxon>
    </lineage>
</organism>
<keyword evidence="1" id="KW-0472">Membrane</keyword>
<reference evidence="2 3" key="1">
    <citation type="submission" date="2015-04" db="EMBL/GenBank/DDBJ databases">
        <title>Complete Sequence for the Genome of the Thioalkalivibrio versutus D301.</title>
        <authorList>
            <person name="Mu T."/>
            <person name="Zhou J."/>
            <person name="Xu X."/>
        </authorList>
    </citation>
    <scope>NUCLEOTIDE SEQUENCE [LARGE SCALE GENOMIC DNA]</scope>
    <source>
        <strain evidence="2 3">D301</strain>
    </source>
</reference>
<proteinExistence type="predicted"/>
<keyword evidence="1" id="KW-1133">Transmembrane helix</keyword>
<feature type="transmembrane region" description="Helical" evidence="1">
    <location>
        <begin position="105"/>
        <end position="126"/>
    </location>
</feature>
<dbReference type="Proteomes" id="UP000064201">
    <property type="component" value="Chromosome"/>
</dbReference>
<sequence length="343" mass="38873">MLWLIAYVIALIAAAGILSERSRAPVRARVLFALAVLAVPFVLQTFGWMLLGDEPHDLIAAQLGLLSYVIGPILVAWYFLYRYPLPASARHAPKLKSFRLAIGAWHRHILILGFMAFVVVGMGATYNPLTQWAYDRVGQHNLENEVVRAKLADQHFDIPMRYFVIDAYVPRGYWPRAKNRRVDVGALSIYVLLPDLRPFYPEEEHLWNLEGGGRGDRVRVTIREDDFSKSNVKTLRARAAESGEPLAPETAKTYGVDRHNEDVEALLYARRLRLFPRDESEAWFITCASPKDVPSPSCRMKTAFRPGIALEKTFGLEYLPDWRRIATKSERLVDSLAVEGANP</sequence>
<feature type="transmembrane region" description="Helical" evidence="1">
    <location>
        <begin position="58"/>
        <end position="80"/>
    </location>
</feature>
<accession>A0A0G3G4S7</accession>
<evidence type="ECO:0000256" key="1">
    <source>
        <dbReference type="SAM" id="Phobius"/>
    </source>
</evidence>
<protein>
    <submittedName>
        <fullName evidence="2">Uncharacterized protein</fullName>
    </submittedName>
</protein>
<dbReference type="AlphaFoldDB" id="A0A0G3G4S7"/>
<keyword evidence="3" id="KW-1185">Reference proteome</keyword>
<dbReference type="KEGG" id="tvr:TVD_13105"/>
<evidence type="ECO:0000313" key="3">
    <source>
        <dbReference type="Proteomes" id="UP000064201"/>
    </source>
</evidence>
<evidence type="ECO:0000313" key="2">
    <source>
        <dbReference type="EMBL" id="AKJ96238.1"/>
    </source>
</evidence>
<name>A0A0G3G4S7_9GAMM</name>
<dbReference type="PATRIC" id="fig|106634.4.peg.2674"/>
<dbReference type="RefSeq" id="WP_019563773.1">
    <property type="nucleotide sequence ID" value="NZ_CP011367.1"/>
</dbReference>
<dbReference type="OrthoDB" id="5787113at2"/>
<feature type="transmembrane region" description="Helical" evidence="1">
    <location>
        <begin position="29"/>
        <end position="51"/>
    </location>
</feature>